<comment type="caution">
    <text evidence="1">The sequence shown here is derived from an EMBL/GenBank/DDBJ whole genome shotgun (WGS) entry which is preliminary data.</text>
</comment>
<accession>C0EM38</accession>
<dbReference type="EMBL" id="ACEN01000025">
    <property type="protein sequence ID" value="EEG33900.1"/>
    <property type="molecule type" value="Genomic_DNA"/>
</dbReference>
<dbReference type="AlphaFoldDB" id="C0EM38"/>
<proteinExistence type="predicted"/>
<sequence length="47" mass="5223">MSAPFVLVNKIKLNCKKEMTFFQETNIPSCYLTTVSDGIVSICTPPL</sequence>
<name>C0EM38_NEIFL</name>
<evidence type="ECO:0000313" key="2">
    <source>
        <dbReference type="Proteomes" id="UP000004457"/>
    </source>
</evidence>
<protein>
    <submittedName>
        <fullName evidence="1">Uncharacterized protein</fullName>
    </submittedName>
</protein>
<dbReference type="Proteomes" id="UP000004457">
    <property type="component" value="Unassembled WGS sequence"/>
</dbReference>
<organism evidence="1 2">
    <name type="scientific">Neisseria flavescens NRL30031/H210</name>
    <dbReference type="NCBI Taxonomy" id="546264"/>
    <lineage>
        <taxon>Bacteria</taxon>
        <taxon>Pseudomonadati</taxon>
        <taxon>Pseudomonadota</taxon>
        <taxon>Betaproteobacteria</taxon>
        <taxon>Neisseriales</taxon>
        <taxon>Neisseriaceae</taxon>
        <taxon>Neisseria</taxon>
    </lineage>
</organism>
<reference evidence="1 2" key="1">
    <citation type="submission" date="2009-01" db="EMBL/GenBank/DDBJ databases">
        <authorList>
            <person name="Fulton L."/>
            <person name="Clifton S."/>
            <person name="Chinwalla A.T."/>
            <person name="Mitreva M."/>
            <person name="Sodergren E."/>
            <person name="Weinstock G."/>
            <person name="Clifton S."/>
            <person name="Dooling D.J."/>
            <person name="Fulton B."/>
            <person name="Minx P."/>
            <person name="Pepin K.H."/>
            <person name="Johnson M."/>
            <person name="Bhonagiri V."/>
            <person name="Nash W.E."/>
            <person name="Mardis E.R."/>
            <person name="Wilson R.K."/>
        </authorList>
    </citation>
    <scope>NUCLEOTIDE SEQUENCE [LARGE SCALE GENOMIC DNA]</scope>
    <source>
        <strain evidence="1 2">NRL30031/H210</strain>
    </source>
</reference>
<keyword evidence="2" id="KW-1185">Reference proteome</keyword>
<evidence type="ECO:0000313" key="1">
    <source>
        <dbReference type="EMBL" id="EEG33900.1"/>
    </source>
</evidence>
<gene>
    <name evidence="1" type="ORF">NEIFLAOT_01001</name>
</gene>